<dbReference type="GO" id="GO:0031419">
    <property type="term" value="F:cobalamin binding"/>
    <property type="evidence" value="ECO:0007669"/>
    <property type="project" value="InterPro"/>
</dbReference>
<dbReference type="SUPFAM" id="SSF51703">
    <property type="entry name" value="Cobalamin (vitamin B12)-dependent enzymes"/>
    <property type="match status" value="1"/>
</dbReference>
<dbReference type="InterPro" id="IPR036999">
    <property type="entry name" value="Diol/glycerol_deHase_lsu_sf"/>
</dbReference>
<name>A0A6B1DAQ6_9CHLR</name>
<reference evidence="2" key="1">
    <citation type="submission" date="2019-09" db="EMBL/GenBank/DDBJ databases">
        <title>Characterisation of the sponge microbiome using genome-centric metagenomics.</title>
        <authorList>
            <person name="Engelberts J.P."/>
            <person name="Robbins S.J."/>
            <person name="De Goeij J.M."/>
            <person name="Aranda M."/>
            <person name="Bell S.C."/>
            <person name="Webster N.S."/>
        </authorList>
    </citation>
    <scope>NUCLEOTIDE SEQUENCE</scope>
    <source>
        <strain evidence="2">SB0661_bin_32</strain>
    </source>
</reference>
<comment type="caution">
    <text evidence="2">The sequence shown here is derived from an EMBL/GenBank/DDBJ whole genome shotgun (WGS) entry which is preliminary data.</text>
</comment>
<dbReference type="InterPro" id="IPR003206">
    <property type="entry name" value="Diol/glycerol_deHydtase_lsu"/>
</dbReference>
<feature type="domain" description="Diol/glycerol dehydratase large subunit" evidence="1">
    <location>
        <begin position="17"/>
        <end position="565"/>
    </location>
</feature>
<evidence type="ECO:0000259" key="1">
    <source>
        <dbReference type="Pfam" id="PF02286"/>
    </source>
</evidence>
<dbReference type="InterPro" id="IPR003208">
    <property type="entry name" value="Dehydtase/Dehydtase_re"/>
</dbReference>
<dbReference type="Gene3D" id="3.20.20.350">
    <property type="entry name" value="Diol/glycerol dehydratase, large subunit"/>
    <property type="match status" value="1"/>
</dbReference>
<dbReference type="NCBIfam" id="NF011979">
    <property type="entry name" value="PRK15444.1"/>
    <property type="match status" value="1"/>
</dbReference>
<dbReference type="Pfam" id="PF02286">
    <property type="entry name" value="Dehydratase_LU"/>
    <property type="match status" value="1"/>
</dbReference>
<dbReference type="InterPro" id="IPR016176">
    <property type="entry name" value="Cbl-dep_enz_cat"/>
</dbReference>
<dbReference type="Gene3D" id="3.40.50.10150">
    <property type="entry name" value="B12-dependent dehydatase associated subunit"/>
    <property type="match status" value="1"/>
</dbReference>
<proteinExistence type="predicted"/>
<dbReference type="InterPro" id="IPR010254">
    <property type="entry name" value="B12-dep_deHydtase_bsu"/>
</dbReference>
<dbReference type="Pfam" id="PF02288">
    <property type="entry name" value="Dehydratase_MU"/>
    <property type="match status" value="1"/>
</dbReference>
<protein>
    <submittedName>
        <fullName evidence="2">Propanediol/glycerol family dehydratase large subunit</fullName>
    </submittedName>
</protein>
<gene>
    <name evidence="2" type="ORF">F4X14_17190</name>
</gene>
<dbReference type="AlphaFoldDB" id="A0A6B1DAQ6"/>
<organism evidence="2">
    <name type="scientific">Caldilineaceae bacterium SB0661_bin_32</name>
    <dbReference type="NCBI Taxonomy" id="2605255"/>
    <lineage>
        <taxon>Bacteria</taxon>
        <taxon>Bacillati</taxon>
        <taxon>Chloroflexota</taxon>
        <taxon>Caldilineae</taxon>
        <taxon>Caldilineales</taxon>
        <taxon>Caldilineaceae</taxon>
    </lineage>
</organism>
<dbReference type="EMBL" id="VXMH01000094">
    <property type="protein sequence ID" value="MYC96704.1"/>
    <property type="molecule type" value="Genomic_DNA"/>
</dbReference>
<sequence>MTTTTATDRSANGDTGSRRFSILAGRDINRETYVEEWAEAGLTVADSPYDPQPSLRIVDGEVVEMDGKERADFDALDRFIADHALDLAVAEEAMATPSHQIARMLVDINVPQPAIRRLADGCTPAKLCEIVRHMNVLEMMMGLGKMRVRKTPANQAHVTNWRENPALLAADAAEAALRGFAEIETTVRVARAAPLNALAILVGSQTSRGGVLTQCAVEEAFGLRLGIKGLTSYAETLSVYGSERSFVDGDDTPWSKAFLASAYASRGIKIRFTSGTGSEALMGYAEQCSMLYLEARCLLITKGAGSQGVQNGSISCIALPEALPGGVRGVLAENLLASMLGLECASGNDALASHSALRKTAKLMLQMIPGTDFICSGYSAIPKQDNMFGGGNFDAEDFDDWTVIQRDMQVNGGIRPVKEADAVAARRQAAQALQAIYAELDFPPIKDEEVEAAALAHSSADMPERDMVADLAAADRFLEGTANLSDVVRALHRSGFEQAAANLLEMGRQRVAGDYLQPSAIFADGFNVISAINDNNDYTGPGTGYRLEGETWDALQRIPQQKSPRDFIDAQVGEPLPNLAEISTAKVGASANEIVVAVGPAYGTSLVKTIGELDHEEVLEALLTGVAEEAFYGRVVRVYHSADCAAIGHAGARLSGSGIAVGLQSRGTTVIQKRGLAPLNNLELFPQSPSLTLEIYQAIGRNAARYAKGLSPLPVGVKVDNGARLRLIVKTALLHRREIEDIREKAPQELYFRWEPDV</sequence>
<dbReference type="SUPFAM" id="SSF52968">
    <property type="entry name" value="B12-dependent dehydatase associated subunit"/>
    <property type="match status" value="1"/>
</dbReference>
<accession>A0A6B1DAQ6</accession>
<dbReference type="GO" id="GO:0016836">
    <property type="term" value="F:hydro-lyase activity"/>
    <property type="evidence" value="ECO:0007669"/>
    <property type="project" value="InterPro"/>
</dbReference>
<evidence type="ECO:0000313" key="2">
    <source>
        <dbReference type="EMBL" id="MYC96704.1"/>
    </source>
</evidence>